<name>B4EP64_BURCJ</name>
<keyword evidence="2" id="KW-1185">Reference proteome</keyword>
<organism evidence="1 2">
    <name type="scientific">Burkholderia cenocepacia (strain ATCC BAA-245 / DSM 16553 / LMG 16656 / NCTC 13227 / J2315 / CF5610)</name>
    <name type="common">Burkholderia cepacia (strain J2315)</name>
    <dbReference type="NCBI Taxonomy" id="216591"/>
    <lineage>
        <taxon>Bacteria</taxon>
        <taxon>Pseudomonadati</taxon>
        <taxon>Pseudomonadota</taxon>
        <taxon>Betaproteobacteria</taxon>
        <taxon>Burkholderiales</taxon>
        <taxon>Burkholderiaceae</taxon>
        <taxon>Burkholderia</taxon>
        <taxon>Burkholderia cepacia complex</taxon>
    </lineage>
</organism>
<dbReference type="BioCyc" id="BCEN216591:G1G1V-7691-MONOMER"/>
<protein>
    <submittedName>
        <fullName evidence="1">Uncharacterized protein</fullName>
    </submittedName>
</protein>
<dbReference type="KEGG" id="bcj:BCAS0670"/>
<dbReference type="Proteomes" id="UP000001035">
    <property type="component" value="Chromosome 3"/>
</dbReference>
<dbReference type="AlphaFoldDB" id="B4EP64"/>
<evidence type="ECO:0000313" key="1">
    <source>
        <dbReference type="EMBL" id="CAR57607.1"/>
    </source>
</evidence>
<dbReference type="HOGENOM" id="CLU_1122903_0_0_4"/>
<sequence>MTARPKPIRELYAFLVEHHHVNAAIQQGFLGESLSPATVDDRALLLMHRVLQTQSRPRLDPICQFFREIRDRGASENFAAFRQHITVGGSVGLVDGLALQPGWGTKTAALFVRNLAYIESTSNLRAKFWRDTRVLEGDQLRLPVDAVILTIFEALAPHLNWGKAISASNVGRFFHRDLGYRDRELLVWDDLWFWGFVTQKTVAGKTREHGWNESKYWAVPHAPRDHQSIEHIKQCSKRFLKLIGAAK</sequence>
<dbReference type="EMBL" id="AM747722">
    <property type="protein sequence ID" value="CAR57607.1"/>
    <property type="molecule type" value="Genomic_DNA"/>
</dbReference>
<accession>B4EP64</accession>
<dbReference type="RefSeq" id="WP_006493005.1">
    <property type="nucleotide sequence ID" value="NC_011002.1"/>
</dbReference>
<dbReference type="eggNOG" id="ENOG5032UD7">
    <property type="taxonomic scope" value="Bacteria"/>
</dbReference>
<evidence type="ECO:0000313" key="2">
    <source>
        <dbReference type="Proteomes" id="UP000001035"/>
    </source>
</evidence>
<proteinExistence type="predicted"/>
<reference evidence="1 2" key="1">
    <citation type="journal article" date="2009" name="J. Bacteriol.">
        <title>The genome of Burkholderia cenocepacia J2315, an epidemic pathogen of cystic fibrosis patients.</title>
        <authorList>
            <person name="Holden M.T."/>
            <person name="Seth-Smith H.M."/>
            <person name="Crossman L.C."/>
            <person name="Sebaihia M."/>
            <person name="Bentley S.D."/>
            <person name="Cerdeno-Tarraga A.M."/>
            <person name="Thomson N.R."/>
            <person name="Bason N."/>
            <person name="Quail M.A."/>
            <person name="Sharp S."/>
            <person name="Cherevach I."/>
            <person name="Churcher C."/>
            <person name="Goodhead I."/>
            <person name="Hauser H."/>
            <person name="Holroyd N."/>
            <person name="Mungall K."/>
            <person name="Scott P."/>
            <person name="Walker D."/>
            <person name="White B."/>
            <person name="Rose H."/>
            <person name="Iversen P."/>
            <person name="Mil-Homens D."/>
            <person name="Rocha E.P."/>
            <person name="Fialho A.M."/>
            <person name="Baldwin A."/>
            <person name="Dowson C."/>
            <person name="Barrell B.G."/>
            <person name="Govan J.R."/>
            <person name="Vandamme P."/>
            <person name="Hart C.A."/>
            <person name="Mahenthiralingam E."/>
            <person name="Parkhill J."/>
        </authorList>
    </citation>
    <scope>NUCLEOTIDE SEQUENCE [LARGE SCALE GENOMIC DNA]</scope>
    <source>
        <strain evidence="2">ATCC BAA-245 / DSM 16553 / LMG 16656 / NCTC 13227 / J2315 / CF5610</strain>
    </source>
</reference>
<gene>
    <name evidence="1" type="ORF">BCAS0670</name>
</gene>